<feature type="chain" id="PRO_5040722429" evidence="2">
    <location>
        <begin position="21"/>
        <end position="333"/>
    </location>
</feature>
<proteinExistence type="predicted"/>
<reference evidence="3" key="1">
    <citation type="submission" date="2022-10" db="EMBL/GenBank/DDBJ databases">
        <title>Tapping the CABI collections for fungal endophytes: first genome assemblies for Collariella, Neodidymelliopsis, Ascochyta clinopodiicola, Didymella pomorum, Didymosphaeria variabile, Neocosmospora piperis and Neocucurbitaria cava.</title>
        <authorList>
            <person name="Hill R."/>
        </authorList>
    </citation>
    <scope>NUCLEOTIDE SEQUENCE</scope>
    <source>
        <strain evidence="3">IMI 355082</strain>
    </source>
</reference>
<gene>
    <name evidence="3" type="ORF">N0V93_004641</name>
</gene>
<organism evidence="3 4">
    <name type="scientific">Gnomoniopsis smithogilvyi</name>
    <dbReference type="NCBI Taxonomy" id="1191159"/>
    <lineage>
        <taxon>Eukaryota</taxon>
        <taxon>Fungi</taxon>
        <taxon>Dikarya</taxon>
        <taxon>Ascomycota</taxon>
        <taxon>Pezizomycotina</taxon>
        <taxon>Sordariomycetes</taxon>
        <taxon>Sordariomycetidae</taxon>
        <taxon>Diaporthales</taxon>
        <taxon>Gnomoniaceae</taxon>
        <taxon>Gnomoniopsis</taxon>
    </lineage>
</organism>
<dbReference type="Proteomes" id="UP001140453">
    <property type="component" value="Unassembled WGS sequence"/>
</dbReference>
<feature type="compositionally biased region" description="Low complexity" evidence="1">
    <location>
        <begin position="219"/>
        <end position="280"/>
    </location>
</feature>
<feature type="signal peptide" evidence="2">
    <location>
        <begin position="1"/>
        <end position="20"/>
    </location>
</feature>
<name>A0A9W8YT79_9PEZI</name>
<sequence>MFKYLFTLAFLLPFIAQCLAEYQPVTTSQQMTVIGTGTTTSWVQELDVSAHYSDTITYSQLLQIANMGWNWLRIQPYSWKKGNKNCLVAALWVPGGRVYIGSIARGDRLTAMKANGPTMAPVWYEMKTEPANHAEDNVLYQFESDQTRNGRTDGNGLMMATYGSFRGSSDTVGSPINPCSSCKMTSSKLEVNYFDRNLVNLPNEPENVAKRAVKKATTSKKAPTSAKATTSVKTSTSAKTTPSAKTTSSAPVKTTSATATSGSGSQTASTSSQESSESLTSAVATTLSTITTSAQSGSTVAEPTIKKVPFTYSLSDQPSFDKRIAAPTEIAAF</sequence>
<evidence type="ECO:0000256" key="2">
    <source>
        <dbReference type="SAM" id="SignalP"/>
    </source>
</evidence>
<protein>
    <submittedName>
        <fullName evidence="3">Uncharacterized protein</fullName>
    </submittedName>
</protein>
<evidence type="ECO:0000256" key="1">
    <source>
        <dbReference type="SAM" id="MobiDB-lite"/>
    </source>
</evidence>
<accession>A0A9W8YT79</accession>
<evidence type="ECO:0000313" key="3">
    <source>
        <dbReference type="EMBL" id="KAJ4391028.1"/>
    </source>
</evidence>
<keyword evidence="4" id="KW-1185">Reference proteome</keyword>
<evidence type="ECO:0000313" key="4">
    <source>
        <dbReference type="Proteomes" id="UP001140453"/>
    </source>
</evidence>
<dbReference type="EMBL" id="JAPEVB010000003">
    <property type="protein sequence ID" value="KAJ4391028.1"/>
    <property type="molecule type" value="Genomic_DNA"/>
</dbReference>
<keyword evidence="2" id="KW-0732">Signal</keyword>
<feature type="region of interest" description="Disordered" evidence="1">
    <location>
        <begin position="205"/>
        <end position="280"/>
    </location>
</feature>
<dbReference type="OrthoDB" id="5232706at2759"/>
<comment type="caution">
    <text evidence="3">The sequence shown here is derived from an EMBL/GenBank/DDBJ whole genome shotgun (WGS) entry which is preliminary data.</text>
</comment>
<dbReference type="AlphaFoldDB" id="A0A9W8YT79"/>